<evidence type="ECO:0000313" key="4">
    <source>
        <dbReference type="Proteomes" id="UP000222106"/>
    </source>
</evidence>
<reference evidence="3 4" key="1">
    <citation type="submission" date="2017-10" db="EMBL/GenBank/DDBJ databases">
        <title>Sequencing the genomes of 1000 actinobacteria strains.</title>
        <authorList>
            <person name="Klenk H.-P."/>
        </authorList>
    </citation>
    <scope>NUCLEOTIDE SEQUENCE [LARGE SCALE GENOMIC DNA]</scope>
    <source>
        <strain evidence="3 4">DSM 21838</strain>
    </source>
</reference>
<dbReference type="InterPro" id="IPR018357">
    <property type="entry name" value="Hexapep_transf_CS"/>
</dbReference>
<evidence type="ECO:0000313" key="3">
    <source>
        <dbReference type="EMBL" id="PFG39025.1"/>
    </source>
</evidence>
<dbReference type="AlphaFoldDB" id="A0A2A9EL92"/>
<evidence type="ECO:0000256" key="2">
    <source>
        <dbReference type="ARBA" id="ARBA00022737"/>
    </source>
</evidence>
<dbReference type="Pfam" id="PF00132">
    <property type="entry name" value="Hexapep"/>
    <property type="match status" value="1"/>
</dbReference>
<dbReference type="InterPro" id="IPR050179">
    <property type="entry name" value="Trans_hexapeptide_repeat"/>
</dbReference>
<organism evidence="3 4">
    <name type="scientific">Georgenia soli</name>
    <dbReference type="NCBI Taxonomy" id="638953"/>
    <lineage>
        <taxon>Bacteria</taxon>
        <taxon>Bacillati</taxon>
        <taxon>Actinomycetota</taxon>
        <taxon>Actinomycetes</taxon>
        <taxon>Micrococcales</taxon>
        <taxon>Bogoriellaceae</taxon>
        <taxon>Georgenia</taxon>
    </lineage>
</organism>
<dbReference type="EMBL" id="PDJI01000004">
    <property type="protein sequence ID" value="PFG39025.1"/>
    <property type="molecule type" value="Genomic_DNA"/>
</dbReference>
<dbReference type="PROSITE" id="PS00101">
    <property type="entry name" value="HEXAPEP_TRANSFERASES"/>
    <property type="match status" value="1"/>
</dbReference>
<dbReference type="PANTHER" id="PTHR43300">
    <property type="entry name" value="ACETYLTRANSFERASE"/>
    <property type="match status" value="1"/>
</dbReference>
<comment type="caution">
    <text evidence="3">The sequence shown here is derived from an EMBL/GenBank/DDBJ whole genome shotgun (WGS) entry which is preliminary data.</text>
</comment>
<dbReference type="Gene3D" id="2.160.10.10">
    <property type="entry name" value="Hexapeptide repeat proteins"/>
    <property type="match status" value="1"/>
</dbReference>
<gene>
    <name evidence="3" type="ORF">ATJ97_1520</name>
</gene>
<accession>A0A2A9EL92</accession>
<dbReference type="Proteomes" id="UP000222106">
    <property type="component" value="Unassembled WGS sequence"/>
</dbReference>
<dbReference type="InterPro" id="IPR011004">
    <property type="entry name" value="Trimer_LpxA-like_sf"/>
</dbReference>
<dbReference type="GO" id="GO:0016740">
    <property type="term" value="F:transferase activity"/>
    <property type="evidence" value="ECO:0007669"/>
    <property type="project" value="UniProtKB-KW"/>
</dbReference>
<name>A0A2A9EL92_9MICO</name>
<dbReference type="SUPFAM" id="SSF51161">
    <property type="entry name" value="Trimeric LpxA-like enzymes"/>
    <property type="match status" value="1"/>
</dbReference>
<protein>
    <submittedName>
        <fullName evidence="3">Transferase family hexapeptide repeat protein</fullName>
    </submittedName>
</protein>
<dbReference type="InterPro" id="IPR001451">
    <property type="entry name" value="Hexapep"/>
</dbReference>
<keyword evidence="4" id="KW-1185">Reference proteome</keyword>
<keyword evidence="1 3" id="KW-0808">Transferase</keyword>
<sequence>MRIVRNFVMRTLKRRSKVQPSAFVHVSSHIAKDLVAEEYVFVGKNCEIGPQVRLGRYTMLASAVSIIGQDHVHSDPNVPIQFSGRPAQSETVIGRDVWIGRNAIIMRGLIIGDGAIVGAGSVVTRNVPAREVWAGVPARKLRDRFMDPADEAAHRAMVAGPILEPRFAQPQT</sequence>
<keyword evidence="2" id="KW-0677">Repeat</keyword>
<dbReference type="PANTHER" id="PTHR43300:SF11">
    <property type="entry name" value="ACETYLTRANSFERASE RV3034C-RELATED"/>
    <property type="match status" value="1"/>
</dbReference>
<proteinExistence type="predicted"/>
<evidence type="ECO:0000256" key="1">
    <source>
        <dbReference type="ARBA" id="ARBA00022679"/>
    </source>
</evidence>